<reference evidence="7 8" key="1">
    <citation type="journal article" date="2023" name="BMC Biotechnol.">
        <title>Vitis rotundifolia cv Carlos genome sequencing.</title>
        <authorList>
            <person name="Huff M."/>
            <person name="Hulse-Kemp A."/>
            <person name="Scheffler B."/>
            <person name="Youngblood R."/>
            <person name="Simpson S."/>
            <person name="Babiker E."/>
            <person name="Staton M."/>
        </authorList>
    </citation>
    <scope>NUCLEOTIDE SEQUENCE [LARGE SCALE GENOMIC DNA]</scope>
    <source>
        <tissue evidence="7">Leaf</tissue>
    </source>
</reference>
<dbReference type="PANTHER" id="PTHR12298:SF4">
    <property type="entry name" value="PROGRAMMED CELL DEATH PROTEIN 2"/>
    <property type="match status" value="1"/>
</dbReference>
<evidence type="ECO:0000256" key="2">
    <source>
        <dbReference type="ARBA" id="ARBA00022771"/>
    </source>
</evidence>
<dbReference type="GO" id="GO:0005737">
    <property type="term" value="C:cytoplasm"/>
    <property type="evidence" value="ECO:0007669"/>
    <property type="project" value="InterPro"/>
</dbReference>
<dbReference type="PANTHER" id="PTHR12298">
    <property type="entry name" value="PCDC2 PROGRAMMED CELL DEATH PROTEIN 2 -RELATED"/>
    <property type="match status" value="1"/>
</dbReference>
<evidence type="ECO:0000256" key="3">
    <source>
        <dbReference type="ARBA" id="ARBA00022833"/>
    </source>
</evidence>
<keyword evidence="1" id="KW-0479">Metal-binding</keyword>
<comment type="caution">
    <text evidence="7">The sequence shown here is derived from an EMBL/GenBank/DDBJ whole genome shotgun (WGS) entry which is preliminary data.</text>
</comment>
<gene>
    <name evidence="7" type="ORF">PVL29_008679</name>
</gene>
<evidence type="ECO:0000256" key="1">
    <source>
        <dbReference type="ARBA" id="ARBA00022723"/>
    </source>
</evidence>
<dbReference type="Pfam" id="PF04194">
    <property type="entry name" value="PDCD2_C"/>
    <property type="match status" value="1"/>
</dbReference>
<dbReference type="Proteomes" id="UP001168098">
    <property type="component" value="Unassembled WGS sequence"/>
</dbReference>
<evidence type="ECO:0000259" key="6">
    <source>
        <dbReference type="PROSITE" id="PS50865"/>
    </source>
</evidence>
<dbReference type="EMBL" id="JARBHA010000007">
    <property type="protein sequence ID" value="KAJ9696578.1"/>
    <property type="molecule type" value="Genomic_DNA"/>
</dbReference>
<dbReference type="SUPFAM" id="SSF144232">
    <property type="entry name" value="HIT/MYND zinc finger-like"/>
    <property type="match status" value="1"/>
</dbReference>
<feature type="domain" description="MYND-type" evidence="6">
    <location>
        <begin position="192"/>
        <end position="230"/>
    </location>
</feature>
<evidence type="ECO:0000256" key="4">
    <source>
        <dbReference type="PROSITE-ProRule" id="PRU00134"/>
    </source>
</evidence>
<evidence type="ECO:0000313" key="7">
    <source>
        <dbReference type="EMBL" id="KAJ9696578.1"/>
    </source>
</evidence>
<keyword evidence="2 4" id="KW-0863">Zinc-finger</keyword>
<evidence type="ECO:0000313" key="8">
    <source>
        <dbReference type="Proteomes" id="UP001168098"/>
    </source>
</evidence>
<dbReference type="Pfam" id="PF01753">
    <property type="entry name" value="zf-MYND"/>
    <property type="match status" value="1"/>
</dbReference>
<accession>A0AA39DTP4</accession>
<sequence length="417" mass="47021">MPDEAEMDLDGHSVEEQLKAFQISSLKDEDLDEEEGEAADSNSDDVDDDDCEAEPVTLGFVEKPKNGWSLLCHMFPSKAGGLPAWLDPINLPSGKSSLCDICQTPLQFLLQVYAPISEKESTFHRSLFVFMCTSMECILQDNREQWKCPPEKASRSVKVFRCQLPRSNPFYSSEPPRGDGSDKPSGIGARLCNWCGTWNGDKVCSSCRKAHYCSEKHQVMHWRSGHKFVCRQMKTSSESSNSSPVNNRTTSNKLEKVASNTLWPEYEIINEDECEFDIEMSEDNGYSSSLVSNDGSDATFKALLKHFEADEDKKSWTSFQECIGKAPEQVLRYCRSPRAKPVWPILSGRPSQVDAPKCRYCGGPSVFEFQILPQLLYYFGVKDDVDCLDWSTIAVYTCEASCEASLSYKEEFAWIQV</sequence>
<evidence type="ECO:0000256" key="5">
    <source>
        <dbReference type="SAM" id="MobiDB-lite"/>
    </source>
</evidence>
<name>A0AA39DTP4_VITRO</name>
<dbReference type="Gene3D" id="6.10.140.2220">
    <property type="match status" value="1"/>
</dbReference>
<dbReference type="AlphaFoldDB" id="A0AA39DTP4"/>
<dbReference type="PROSITE" id="PS50865">
    <property type="entry name" value="ZF_MYND_2"/>
    <property type="match status" value="1"/>
</dbReference>
<keyword evidence="8" id="KW-1185">Reference proteome</keyword>
<organism evidence="7 8">
    <name type="scientific">Vitis rotundifolia</name>
    <name type="common">Muscadine grape</name>
    <dbReference type="NCBI Taxonomy" id="103349"/>
    <lineage>
        <taxon>Eukaryota</taxon>
        <taxon>Viridiplantae</taxon>
        <taxon>Streptophyta</taxon>
        <taxon>Embryophyta</taxon>
        <taxon>Tracheophyta</taxon>
        <taxon>Spermatophyta</taxon>
        <taxon>Magnoliopsida</taxon>
        <taxon>eudicotyledons</taxon>
        <taxon>Gunneridae</taxon>
        <taxon>Pentapetalae</taxon>
        <taxon>rosids</taxon>
        <taxon>Vitales</taxon>
        <taxon>Vitaceae</taxon>
        <taxon>Viteae</taxon>
        <taxon>Vitis</taxon>
    </lineage>
</organism>
<dbReference type="InterPro" id="IPR002893">
    <property type="entry name" value="Znf_MYND"/>
</dbReference>
<feature type="compositionally biased region" description="Acidic residues" evidence="5">
    <location>
        <begin position="29"/>
        <end position="51"/>
    </location>
</feature>
<dbReference type="GO" id="GO:0008270">
    <property type="term" value="F:zinc ion binding"/>
    <property type="evidence" value="ECO:0007669"/>
    <property type="project" value="UniProtKB-KW"/>
</dbReference>
<protein>
    <recommendedName>
        <fullName evidence="6">MYND-type domain-containing protein</fullName>
    </recommendedName>
</protein>
<proteinExistence type="predicted"/>
<dbReference type="PROSITE" id="PS01360">
    <property type="entry name" value="ZF_MYND_1"/>
    <property type="match status" value="1"/>
</dbReference>
<keyword evidence="3" id="KW-0862">Zinc</keyword>
<feature type="region of interest" description="Disordered" evidence="5">
    <location>
        <begin position="23"/>
        <end position="51"/>
    </location>
</feature>
<dbReference type="InterPro" id="IPR007320">
    <property type="entry name" value="PDCD2_C"/>
</dbReference>